<name>A0AAV4NGU2_CAEEX</name>
<gene>
    <name evidence="1" type="ORF">CEXT_191721</name>
</gene>
<sequence length="84" mass="9883">MSLENRIIDPPMYGGGIQMIGFRSYSNSDSWLNWKIIFHGNEQWPDNFVLTVIIFQYMETRCRTAVSMVSQTNRNRYDLVSDKV</sequence>
<proteinExistence type="predicted"/>
<reference evidence="1 2" key="1">
    <citation type="submission" date="2021-06" db="EMBL/GenBank/DDBJ databases">
        <title>Caerostris extrusa draft genome.</title>
        <authorList>
            <person name="Kono N."/>
            <person name="Arakawa K."/>
        </authorList>
    </citation>
    <scope>NUCLEOTIDE SEQUENCE [LARGE SCALE GENOMIC DNA]</scope>
</reference>
<dbReference type="EMBL" id="BPLR01020838">
    <property type="protein sequence ID" value="GIX83166.1"/>
    <property type="molecule type" value="Genomic_DNA"/>
</dbReference>
<organism evidence="1 2">
    <name type="scientific">Caerostris extrusa</name>
    <name type="common">Bark spider</name>
    <name type="synonym">Caerostris bankana</name>
    <dbReference type="NCBI Taxonomy" id="172846"/>
    <lineage>
        <taxon>Eukaryota</taxon>
        <taxon>Metazoa</taxon>
        <taxon>Ecdysozoa</taxon>
        <taxon>Arthropoda</taxon>
        <taxon>Chelicerata</taxon>
        <taxon>Arachnida</taxon>
        <taxon>Araneae</taxon>
        <taxon>Araneomorphae</taxon>
        <taxon>Entelegynae</taxon>
        <taxon>Araneoidea</taxon>
        <taxon>Araneidae</taxon>
        <taxon>Caerostris</taxon>
    </lineage>
</organism>
<dbReference type="AlphaFoldDB" id="A0AAV4NGU2"/>
<comment type="caution">
    <text evidence="1">The sequence shown here is derived from an EMBL/GenBank/DDBJ whole genome shotgun (WGS) entry which is preliminary data.</text>
</comment>
<evidence type="ECO:0000313" key="1">
    <source>
        <dbReference type="EMBL" id="GIX83166.1"/>
    </source>
</evidence>
<dbReference type="Proteomes" id="UP001054945">
    <property type="component" value="Unassembled WGS sequence"/>
</dbReference>
<accession>A0AAV4NGU2</accession>
<evidence type="ECO:0000313" key="2">
    <source>
        <dbReference type="Proteomes" id="UP001054945"/>
    </source>
</evidence>
<protein>
    <submittedName>
        <fullName evidence="1">Uncharacterized protein</fullName>
    </submittedName>
</protein>
<keyword evidence="2" id="KW-1185">Reference proteome</keyword>